<sequence>MIGVFLHRVMGRVATLAVAVVCIGCACGAPQQASEQSATPTTTTQSVTGVNQQDIESVIKNYFSAYNNADVDAMSKVSFGYVLAGIQDKGEAYQTNIVENLAKNGKVTILGYGEFSAQRDMRASIVVSTRRDKVPTNVEFRFNMVKLKNDWRINQIEQL</sequence>
<dbReference type="Proteomes" id="UP000465609">
    <property type="component" value="Chromosome"/>
</dbReference>
<evidence type="ECO:0008006" key="4">
    <source>
        <dbReference type="Google" id="ProtNLM"/>
    </source>
</evidence>
<dbReference type="RefSeq" id="WP_138231553.1">
    <property type="nucleotide sequence ID" value="NZ_AP022577.1"/>
</dbReference>
<keyword evidence="3" id="KW-1185">Reference proteome</keyword>
<keyword evidence="1" id="KW-0732">Signal</keyword>
<evidence type="ECO:0000256" key="1">
    <source>
        <dbReference type="SAM" id="SignalP"/>
    </source>
</evidence>
<accession>A0ABM7IAH2</accession>
<name>A0ABM7IAH2_9MYCO</name>
<reference evidence="2 3" key="1">
    <citation type="journal article" date="2019" name="Emerg. Microbes Infect.">
        <title>Comprehensive subspecies identification of 175 nontuberculous mycobacteria species based on 7547 genomic profiles.</title>
        <authorList>
            <person name="Matsumoto Y."/>
            <person name="Kinjo T."/>
            <person name="Motooka D."/>
            <person name="Nabeya D."/>
            <person name="Jung N."/>
            <person name="Uechi K."/>
            <person name="Horii T."/>
            <person name="Iida T."/>
            <person name="Fujita J."/>
            <person name="Nakamura S."/>
        </authorList>
    </citation>
    <scope>NUCLEOTIDE SEQUENCE [LARGE SCALE GENOMIC DNA]</scope>
    <source>
        <strain evidence="2 3">JCM 15296</strain>
    </source>
</reference>
<organism evidence="2 3">
    <name type="scientific">Mycolicibacterium aubagnense</name>
    <dbReference type="NCBI Taxonomy" id="319707"/>
    <lineage>
        <taxon>Bacteria</taxon>
        <taxon>Bacillati</taxon>
        <taxon>Actinomycetota</taxon>
        <taxon>Actinomycetes</taxon>
        <taxon>Mycobacteriales</taxon>
        <taxon>Mycobacteriaceae</taxon>
        <taxon>Mycolicibacterium</taxon>
    </lineage>
</organism>
<gene>
    <name evidence="2" type="ORF">MAUB_14930</name>
</gene>
<feature type="signal peptide" evidence="1">
    <location>
        <begin position="1"/>
        <end position="33"/>
    </location>
</feature>
<evidence type="ECO:0000313" key="3">
    <source>
        <dbReference type="Proteomes" id="UP000465609"/>
    </source>
</evidence>
<proteinExistence type="predicted"/>
<evidence type="ECO:0000313" key="2">
    <source>
        <dbReference type="EMBL" id="BBX83620.1"/>
    </source>
</evidence>
<feature type="chain" id="PRO_5047200706" description="DUF4878 domain-containing protein" evidence="1">
    <location>
        <begin position="34"/>
        <end position="159"/>
    </location>
</feature>
<protein>
    <recommendedName>
        <fullName evidence="4">DUF4878 domain-containing protein</fullName>
    </recommendedName>
</protein>
<dbReference type="EMBL" id="AP022577">
    <property type="protein sequence ID" value="BBX83620.1"/>
    <property type="molecule type" value="Genomic_DNA"/>
</dbReference>